<dbReference type="GO" id="GO:0016787">
    <property type="term" value="F:hydrolase activity"/>
    <property type="evidence" value="ECO:0007669"/>
    <property type="project" value="UniProtKB-KW"/>
</dbReference>
<evidence type="ECO:0000256" key="1">
    <source>
        <dbReference type="ARBA" id="ARBA00022801"/>
    </source>
</evidence>
<dbReference type="InterPro" id="IPR015797">
    <property type="entry name" value="NUDIX_hydrolase-like_dom_sf"/>
</dbReference>
<evidence type="ECO:0000313" key="5">
    <source>
        <dbReference type="Proteomes" id="UP000231382"/>
    </source>
</evidence>
<name>A0A2H0W607_9BACT</name>
<dbReference type="SUPFAM" id="SSF55811">
    <property type="entry name" value="Nudix"/>
    <property type="match status" value="1"/>
</dbReference>
<accession>A0A2H0W607</accession>
<comment type="caution">
    <text evidence="4">The sequence shown here is derived from an EMBL/GenBank/DDBJ whole genome shotgun (WGS) entry which is preliminary data.</text>
</comment>
<dbReference type="InterPro" id="IPR000086">
    <property type="entry name" value="NUDIX_hydrolase_dom"/>
</dbReference>
<dbReference type="InterPro" id="IPR020084">
    <property type="entry name" value="NUDIX_hydrolase_CS"/>
</dbReference>
<sequence length="135" mass="15831">MKTRLIVHSLVTNENSEILLLRRSKYNDVLPNLWDIPGGSVEENETVIQALARELLEEAGIKVKNEQIFFFQENLDLAKDTHFIKLIYLSDLDSSNQVRLNKEEHDRYRWVSPKKTEDLDLVDYLKDCLAKLDEK</sequence>
<organism evidence="4 5">
    <name type="scientific">Candidatus Berkelbacteria bacterium CG10_big_fil_rev_8_21_14_0_10_43_13</name>
    <dbReference type="NCBI Taxonomy" id="1974514"/>
    <lineage>
        <taxon>Bacteria</taxon>
        <taxon>Candidatus Berkelbacteria</taxon>
    </lineage>
</organism>
<evidence type="ECO:0000256" key="2">
    <source>
        <dbReference type="RuleBase" id="RU003476"/>
    </source>
</evidence>
<dbReference type="Pfam" id="PF00293">
    <property type="entry name" value="NUDIX"/>
    <property type="match status" value="1"/>
</dbReference>
<dbReference type="PROSITE" id="PS00893">
    <property type="entry name" value="NUDIX_BOX"/>
    <property type="match status" value="1"/>
</dbReference>
<dbReference type="CDD" id="cd02883">
    <property type="entry name" value="NUDIX_Hydrolase"/>
    <property type="match status" value="1"/>
</dbReference>
<protein>
    <submittedName>
        <fullName evidence="4">DNA mismatch repair protein MutT</fullName>
    </submittedName>
</protein>
<dbReference type="InterPro" id="IPR020476">
    <property type="entry name" value="Nudix_hydrolase"/>
</dbReference>
<evidence type="ECO:0000259" key="3">
    <source>
        <dbReference type="PROSITE" id="PS51462"/>
    </source>
</evidence>
<gene>
    <name evidence="4" type="ORF">COT78_03205</name>
</gene>
<dbReference type="PANTHER" id="PTHR43736">
    <property type="entry name" value="ADP-RIBOSE PYROPHOSPHATASE"/>
    <property type="match status" value="1"/>
</dbReference>
<comment type="similarity">
    <text evidence="2">Belongs to the Nudix hydrolase family.</text>
</comment>
<dbReference type="Gene3D" id="3.90.79.10">
    <property type="entry name" value="Nucleoside Triphosphate Pyrophosphohydrolase"/>
    <property type="match status" value="1"/>
</dbReference>
<dbReference type="PANTHER" id="PTHR43736:SF1">
    <property type="entry name" value="DIHYDRONEOPTERIN TRIPHOSPHATE DIPHOSPHATASE"/>
    <property type="match status" value="1"/>
</dbReference>
<dbReference type="AlphaFoldDB" id="A0A2H0W607"/>
<dbReference type="Proteomes" id="UP000231382">
    <property type="component" value="Unassembled WGS sequence"/>
</dbReference>
<dbReference type="EMBL" id="PEZW01000020">
    <property type="protein sequence ID" value="PIS07516.1"/>
    <property type="molecule type" value="Genomic_DNA"/>
</dbReference>
<dbReference type="PRINTS" id="PR00502">
    <property type="entry name" value="NUDIXFAMILY"/>
</dbReference>
<evidence type="ECO:0000313" key="4">
    <source>
        <dbReference type="EMBL" id="PIS07516.1"/>
    </source>
</evidence>
<reference evidence="5" key="1">
    <citation type="submission" date="2017-09" db="EMBL/GenBank/DDBJ databases">
        <title>Depth-based differentiation of microbial function through sediment-hosted aquifers and enrichment of novel symbionts in the deep terrestrial subsurface.</title>
        <authorList>
            <person name="Probst A.J."/>
            <person name="Ladd B."/>
            <person name="Jarett J.K."/>
            <person name="Geller-Mcgrath D.E."/>
            <person name="Sieber C.M.K."/>
            <person name="Emerson J.B."/>
            <person name="Anantharaman K."/>
            <person name="Thomas B.C."/>
            <person name="Malmstrom R."/>
            <person name="Stieglmeier M."/>
            <person name="Klingl A."/>
            <person name="Woyke T."/>
            <person name="Ryan C.M."/>
            <person name="Banfield J.F."/>
        </authorList>
    </citation>
    <scope>NUCLEOTIDE SEQUENCE [LARGE SCALE GENOMIC DNA]</scope>
</reference>
<proteinExistence type="inferred from homology"/>
<feature type="domain" description="Nudix hydrolase" evidence="3">
    <location>
        <begin position="2"/>
        <end position="135"/>
    </location>
</feature>
<keyword evidence="1 2" id="KW-0378">Hydrolase</keyword>
<dbReference type="PROSITE" id="PS51462">
    <property type="entry name" value="NUDIX"/>
    <property type="match status" value="1"/>
</dbReference>